<sequence>MFEKIIVDSEFKKLMQKHSKEMLEFVLTSDFKIVANLKSVSFNPPLPENIKSNLSKLPVILFELANYTLDSATLSDEGLKFEAGFGEEDFASTVTIPYLGVVQIIVDDKPIFINLAIYESEDSKREKSKKIFSLS</sequence>
<evidence type="ECO:0000313" key="2">
    <source>
        <dbReference type="Proteomes" id="UP000594749"/>
    </source>
</evidence>
<dbReference type="Proteomes" id="UP000594749">
    <property type="component" value="Chromosome"/>
</dbReference>
<accession>A0A7M1LES5</accession>
<name>A0A7M1LES5_9BACT</name>
<evidence type="ECO:0000313" key="1">
    <source>
        <dbReference type="EMBL" id="QOQ86841.1"/>
    </source>
</evidence>
<proteinExistence type="predicted"/>
<gene>
    <name evidence="1" type="ORF">IMC76_06385</name>
</gene>
<dbReference type="EMBL" id="CP063078">
    <property type="protein sequence ID" value="QOQ86841.1"/>
    <property type="molecule type" value="Genomic_DNA"/>
</dbReference>
<dbReference type="RefSeq" id="WP_025803796.1">
    <property type="nucleotide sequence ID" value="NZ_CP053842.1"/>
</dbReference>
<reference evidence="1 2" key="1">
    <citation type="submission" date="2020-10" db="EMBL/GenBank/DDBJ databases">
        <title>Campylobacter and Helicobacter PacBio genomes.</title>
        <authorList>
            <person name="Lane C."/>
        </authorList>
    </citation>
    <scope>NUCLEOTIDE SEQUENCE [LARGE SCALE GENOMIC DNA]</scope>
    <source>
        <strain evidence="1 2">2016D-0077</strain>
    </source>
</reference>
<protein>
    <submittedName>
        <fullName evidence="1">Uncharacterized protein</fullName>
    </submittedName>
</protein>
<dbReference type="OrthoDB" id="5333999at2"/>
<keyword evidence="2" id="KW-1185">Reference proteome</keyword>
<organism evidence="1 2">
    <name type="scientific">Campylobacter corcagiensis</name>
    <dbReference type="NCBI Taxonomy" id="1448857"/>
    <lineage>
        <taxon>Bacteria</taxon>
        <taxon>Pseudomonadati</taxon>
        <taxon>Campylobacterota</taxon>
        <taxon>Epsilonproteobacteria</taxon>
        <taxon>Campylobacterales</taxon>
        <taxon>Campylobacteraceae</taxon>
        <taxon>Campylobacter</taxon>
    </lineage>
</organism>
<dbReference type="AlphaFoldDB" id="A0A7M1LES5"/>